<evidence type="ECO:0000259" key="3">
    <source>
        <dbReference type="Pfam" id="PF24626"/>
    </source>
</evidence>
<keyword evidence="1" id="KW-0511">Multifunctional enzyme</keyword>
<evidence type="ECO:0000259" key="2">
    <source>
        <dbReference type="Pfam" id="PF17919"/>
    </source>
</evidence>
<dbReference type="Pfam" id="PF24626">
    <property type="entry name" value="SH3_Tf2-1"/>
    <property type="match status" value="1"/>
</dbReference>
<dbReference type="SUPFAM" id="SSF56672">
    <property type="entry name" value="DNA/RNA polymerases"/>
    <property type="match status" value="2"/>
</dbReference>
<dbReference type="Pfam" id="PF17919">
    <property type="entry name" value="RT_RNaseH_2"/>
    <property type="match status" value="1"/>
</dbReference>
<dbReference type="InterPro" id="IPR016197">
    <property type="entry name" value="Chromo-like_dom_sf"/>
</dbReference>
<protein>
    <submittedName>
        <fullName evidence="4">Putative nucleotidyltransferase, Ribonuclease H</fullName>
    </submittedName>
</protein>
<dbReference type="PANTHER" id="PTHR37984:SF5">
    <property type="entry name" value="PROTEIN NYNRIN-LIKE"/>
    <property type="match status" value="1"/>
</dbReference>
<dbReference type="GO" id="GO:0016740">
    <property type="term" value="F:transferase activity"/>
    <property type="evidence" value="ECO:0007669"/>
    <property type="project" value="UniProtKB-KW"/>
</dbReference>
<reference evidence="4" key="1">
    <citation type="submission" date="2020-09" db="EMBL/GenBank/DDBJ databases">
        <title>Genome-Enabled Discovery of Anthraquinone Biosynthesis in Senna tora.</title>
        <authorList>
            <person name="Kang S.-H."/>
            <person name="Pandey R.P."/>
            <person name="Lee C.-M."/>
            <person name="Sim J.-S."/>
            <person name="Jeong J.-T."/>
            <person name="Choi B.-S."/>
            <person name="Jung M."/>
            <person name="Ginzburg D."/>
            <person name="Zhao K."/>
            <person name="Won S.Y."/>
            <person name="Oh T.-J."/>
            <person name="Yu Y."/>
            <person name="Kim N.-H."/>
            <person name="Lee O.R."/>
            <person name="Lee T.-H."/>
            <person name="Bashyal P."/>
            <person name="Kim T.-S."/>
            <person name="Lee W.-H."/>
            <person name="Kawkins C."/>
            <person name="Kim C.-K."/>
            <person name="Kim J.S."/>
            <person name="Ahn B.O."/>
            <person name="Rhee S.Y."/>
            <person name="Sohng J.K."/>
        </authorList>
    </citation>
    <scope>NUCLEOTIDE SEQUENCE</scope>
    <source>
        <tissue evidence="4">Leaf</tissue>
    </source>
</reference>
<dbReference type="PANTHER" id="PTHR37984">
    <property type="entry name" value="PROTEIN CBG26694"/>
    <property type="match status" value="1"/>
</dbReference>
<gene>
    <name evidence="4" type="ORF">G2W53_014035</name>
</gene>
<evidence type="ECO:0000313" key="5">
    <source>
        <dbReference type="Proteomes" id="UP000634136"/>
    </source>
</evidence>
<feature type="domain" description="Reverse transcriptase/retrotransposon-derived protein RNase H-like" evidence="2">
    <location>
        <begin position="374"/>
        <end position="427"/>
    </location>
</feature>
<dbReference type="InterPro" id="IPR056924">
    <property type="entry name" value="SH3_Tf2-1"/>
</dbReference>
<dbReference type="EMBL" id="JAAIUW010000005">
    <property type="protein sequence ID" value="KAF7831702.1"/>
    <property type="molecule type" value="Genomic_DNA"/>
</dbReference>
<dbReference type="InterPro" id="IPR043502">
    <property type="entry name" value="DNA/RNA_pol_sf"/>
</dbReference>
<dbReference type="Proteomes" id="UP000634136">
    <property type="component" value="Unassembled WGS sequence"/>
</dbReference>
<comment type="caution">
    <text evidence="4">The sequence shown here is derived from an EMBL/GenBank/DDBJ whole genome shotgun (WGS) entry which is preliminary data.</text>
</comment>
<name>A0A834U1H7_9FABA</name>
<organism evidence="4 5">
    <name type="scientific">Senna tora</name>
    <dbReference type="NCBI Taxonomy" id="362788"/>
    <lineage>
        <taxon>Eukaryota</taxon>
        <taxon>Viridiplantae</taxon>
        <taxon>Streptophyta</taxon>
        <taxon>Embryophyta</taxon>
        <taxon>Tracheophyta</taxon>
        <taxon>Spermatophyta</taxon>
        <taxon>Magnoliopsida</taxon>
        <taxon>eudicotyledons</taxon>
        <taxon>Gunneridae</taxon>
        <taxon>Pentapetalae</taxon>
        <taxon>rosids</taxon>
        <taxon>fabids</taxon>
        <taxon>Fabales</taxon>
        <taxon>Fabaceae</taxon>
        <taxon>Caesalpinioideae</taxon>
        <taxon>Cassia clade</taxon>
        <taxon>Senna</taxon>
    </lineage>
</organism>
<dbReference type="Gene3D" id="3.30.70.270">
    <property type="match status" value="1"/>
</dbReference>
<keyword evidence="5" id="KW-1185">Reference proteome</keyword>
<feature type="domain" description="Tf2-1-like SH3-like" evidence="3">
    <location>
        <begin position="503"/>
        <end position="568"/>
    </location>
</feature>
<sequence length="652" mass="73666">MTSAAYSWYKWMSQNGRLKSWKDFLDALLLWFGTSLYDDPKAALKDVKLEDNLRNELVVAQPTSYFQTVSLAKLYEQNFAKNAGYISLYSKPSYSKFSSSYSVPLALPAPAMKPVPLLSIPAPNSQSSVNTSPTYKKLTAAEIKAKREKGECYYYPAKYSPAHKCPAQCLLLLSQEELEELQMPSTPRIVPLDEEDCVMVNLEISLNALIGSTDNFIKESMVHKLKLTTNHAIVVDLFVIDLQGVDVVLGGEVKFDLEPLSSKQLNHMWSAGSIACLFHLRAVPEDTPPSEFSVPPGIAPLLTTFQLLFDEPTGLPPAREDDHRIHLVEGTSPINVRPYRYPFYQKSEIEKLVNEMLENAQPLTTLLKKDSFNWTSEAQRAFETLKQCMVTVPVLATPDFVKQFVTDASTTGIGAMLSQEKHPIAFFHYHNAIKMSPYEALYGKPPPSLLTYVPGSSNVQLLDHWLQDRERLHQVLLSNLLQAQNCMKTQADEKRREKEFHEGDWVWLKLHKYKQLSLAVRTNFKLSKKYYGPYKVIARVGAVAYQLDLPATTKIHLVFHISLLKPFVGDMANMLTPDTLPCFAKDELSPYAILDSRVIEVAGNSKKQVLVEWTPGHHEEASWEDLDTLKELFPTLNLEDKVILEGMEVDMG</sequence>
<evidence type="ECO:0000313" key="4">
    <source>
        <dbReference type="EMBL" id="KAF7831702.1"/>
    </source>
</evidence>
<dbReference type="InterPro" id="IPR043128">
    <property type="entry name" value="Rev_trsase/Diguanyl_cyclase"/>
</dbReference>
<dbReference type="InterPro" id="IPR050951">
    <property type="entry name" value="Retrovirus_Pol_polyprotein"/>
</dbReference>
<proteinExistence type="predicted"/>
<accession>A0A834U1H7</accession>
<dbReference type="SUPFAM" id="SSF54160">
    <property type="entry name" value="Chromo domain-like"/>
    <property type="match status" value="1"/>
</dbReference>
<dbReference type="AlphaFoldDB" id="A0A834U1H7"/>
<keyword evidence="4" id="KW-0808">Transferase</keyword>
<dbReference type="InterPro" id="IPR041577">
    <property type="entry name" value="RT_RNaseH_2"/>
</dbReference>
<evidence type="ECO:0000256" key="1">
    <source>
        <dbReference type="ARBA" id="ARBA00023268"/>
    </source>
</evidence>
<dbReference type="OrthoDB" id="1749156at2759"/>